<dbReference type="PANTHER" id="PTHR46847:SF2">
    <property type="entry name" value="ABC TRANSPORTER SUGAR-BINDING PROTEIN"/>
    <property type="match status" value="1"/>
</dbReference>
<dbReference type="CDD" id="cd06324">
    <property type="entry name" value="PBP1_ABC_sugar_binding-like"/>
    <property type="match status" value="1"/>
</dbReference>
<dbReference type="GO" id="GO:0030246">
    <property type="term" value="F:carbohydrate binding"/>
    <property type="evidence" value="ECO:0007669"/>
    <property type="project" value="UniProtKB-ARBA"/>
</dbReference>
<evidence type="ECO:0000259" key="5">
    <source>
        <dbReference type="Pfam" id="PF13407"/>
    </source>
</evidence>
<dbReference type="Gene3D" id="3.40.50.2300">
    <property type="match status" value="2"/>
</dbReference>
<evidence type="ECO:0000256" key="1">
    <source>
        <dbReference type="ARBA" id="ARBA00004196"/>
    </source>
</evidence>
<dbReference type="SUPFAM" id="SSF53822">
    <property type="entry name" value="Periplasmic binding protein-like I"/>
    <property type="match status" value="1"/>
</dbReference>
<feature type="domain" description="Periplasmic binding protein" evidence="5">
    <location>
        <begin position="133"/>
        <end position="277"/>
    </location>
</feature>
<feature type="chain" id="PRO_5037451844" evidence="4">
    <location>
        <begin position="21"/>
        <end position="362"/>
    </location>
</feature>
<evidence type="ECO:0000256" key="2">
    <source>
        <dbReference type="ARBA" id="ARBA00007639"/>
    </source>
</evidence>
<dbReference type="Proteomes" id="UP000664096">
    <property type="component" value="Unassembled WGS sequence"/>
</dbReference>
<dbReference type="GO" id="GO:0030313">
    <property type="term" value="C:cell envelope"/>
    <property type="evidence" value="ECO:0007669"/>
    <property type="project" value="UniProtKB-SubCell"/>
</dbReference>
<dbReference type="AlphaFoldDB" id="A0A939J5K8"/>
<accession>A0A939J5K8</accession>
<evidence type="ECO:0000313" key="6">
    <source>
        <dbReference type="EMBL" id="MBN9671834.1"/>
    </source>
</evidence>
<dbReference type="EMBL" id="JAEKJZ010000003">
    <property type="protein sequence ID" value="MBN9671834.1"/>
    <property type="molecule type" value="Genomic_DNA"/>
</dbReference>
<protein>
    <submittedName>
        <fullName evidence="6">ABC transporter substrate-binding protein</fullName>
    </submittedName>
</protein>
<keyword evidence="3 4" id="KW-0732">Signal</keyword>
<dbReference type="RefSeq" id="WP_207141687.1">
    <property type="nucleotide sequence ID" value="NZ_JAEKJZ010000003.1"/>
</dbReference>
<dbReference type="InterPro" id="IPR028082">
    <property type="entry name" value="Peripla_BP_I"/>
</dbReference>
<comment type="caution">
    <text evidence="6">The sequence shown here is derived from an EMBL/GenBank/DDBJ whole genome shotgun (WGS) entry which is preliminary data.</text>
</comment>
<dbReference type="InterPro" id="IPR025997">
    <property type="entry name" value="SBP_2_dom"/>
</dbReference>
<sequence length="362" mass="40376">MVIRFVCLCCFWVSAAFAQAADFRVTFINPGSNAGFWGDVSETMSAAARDLDIDLEILHADRKPYGMEELLQKRLLAGDLPDYFVFVNEQQAGARLMQLLAGYPSKVLFLLNKLSPKQKLILEKRHIDLRNIVASIVPDNETAGYETAEFLFGETRKIDPSGKDIRLLALTGDTVTPAGIDIEIGLMRAVADNPDVRLLHAIPVQWNEEVAYARAGRMLAKGPVDAIWGANDEIALGAIRAVEEAGLQPGKDVLFTGINWSSRAMKAVRERKMLMSHGGHIFAGAWSMVMLHDYHNKTVDGAMFIDVYFNMSPITLQNVDLFLSRLGDRNWDKIDFRQFSKTATARRRYDFSTRSILEAAGS</sequence>
<reference evidence="6" key="1">
    <citation type="submission" date="2020-12" db="EMBL/GenBank/DDBJ databases">
        <title>Oil enriched cultivation method for isolating marine PHA-producing bacteria.</title>
        <authorList>
            <person name="Zheng W."/>
            <person name="Yu S."/>
            <person name="Huang Y."/>
        </authorList>
    </citation>
    <scope>NUCLEOTIDE SEQUENCE</scope>
    <source>
        <strain evidence="6">SY-2-12</strain>
    </source>
</reference>
<comment type="subcellular location">
    <subcellularLocation>
        <location evidence="1">Cell envelope</location>
    </subcellularLocation>
</comment>
<feature type="signal peptide" evidence="4">
    <location>
        <begin position="1"/>
        <end position="20"/>
    </location>
</feature>
<evidence type="ECO:0000256" key="3">
    <source>
        <dbReference type="ARBA" id="ARBA00022729"/>
    </source>
</evidence>
<comment type="similarity">
    <text evidence="2">Belongs to the bacterial solute-binding protein 2 family.</text>
</comment>
<dbReference type="PANTHER" id="PTHR46847">
    <property type="entry name" value="D-ALLOSE-BINDING PERIPLASMIC PROTEIN-RELATED"/>
    <property type="match status" value="1"/>
</dbReference>
<dbReference type="Pfam" id="PF13407">
    <property type="entry name" value="Peripla_BP_4"/>
    <property type="match status" value="1"/>
</dbReference>
<name>A0A939J5K8_9HYPH</name>
<gene>
    <name evidence="6" type="ORF">JF539_15905</name>
</gene>
<evidence type="ECO:0000313" key="7">
    <source>
        <dbReference type="Proteomes" id="UP000664096"/>
    </source>
</evidence>
<organism evidence="6 7">
    <name type="scientific">Roseibium aggregatum</name>
    <dbReference type="NCBI Taxonomy" id="187304"/>
    <lineage>
        <taxon>Bacteria</taxon>
        <taxon>Pseudomonadati</taxon>
        <taxon>Pseudomonadota</taxon>
        <taxon>Alphaproteobacteria</taxon>
        <taxon>Hyphomicrobiales</taxon>
        <taxon>Stappiaceae</taxon>
        <taxon>Roseibium</taxon>
    </lineage>
</organism>
<proteinExistence type="inferred from homology"/>
<evidence type="ECO:0000256" key="4">
    <source>
        <dbReference type="SAM" id="SignalP"/>
    </source>
</evidence>